<evidence type="ECO:0000313" key="4">
    <source>
        <dbReference type="Proteomes" id="UP001237642"/>
    </source>
</evidence>
<dbReference type="Gene3D" id="2.40.50.140">
    <property type="entry name" value="Nucleic acid-binding proteins"/>
    <property type="match status" value="3"/>
</dbReference>
<accession>A0AAD8M2I2</accession>
<organism evidence="3 4">
    <name type="scientific">Heracleum sosnowskyi</name>
    <dbReference type="NCBI Taxonomy" id="360622"/>
    <lineage>
        <taxon>Eukaryota</taxon>
        <taxon>Viridiplantae</taxon>
        <taxon>Streptophyta</taxon>
        <taxon>Embryophyta</taxon>
        <taxon>Tracheophyta</taxon>
        <taxon>Spermatophyta</taxon>
        <taxon>Magnoliopsida</taxon>
        <taxon>eudicotyledons</taxon>
        <taxon>Gunneridae</taxon>
        <taxon>Pentapetalae</taxon>
        <taxon>asterids</taxon>
        <taxon>campanulids</taxon>
        <taxon>Apiales</taxon>
        <taxon>Apiaceae</taxon>
        <taxon>Apioideae</taxon>
        <taxon>apioid superclade</taxon>
        <taxon>Tordylieae</taxon>
        <taxon>Tordyliinae</taxon>
        <taxon>Heracleum</taxon>
    </lineage>
</organism>
<feature type="region of interest" description="Disordered" evidence="1">
    <location>
        <begin position="423"/>
        <end position="476"/>
    </location>
</feature>
<evidence type="ECO:0000313" key="3">
    <source>
        <dbReference type="EMBL" id="KAK1357304.1"/>
    </source>
</evidence>
<name>A0AAD8M2I2_9APIA</name>
<dbReference type="EMBL" id="JAUIZM010000011">
    <property type="protein sequence ID" value="KAK1357304.1"/>
    <property type="molecule type" value="Genomic_DNA"/>
</dbReference>
<reference evidence="3" key="2">
    <citation type="submission" date="2023-05" db="EMBL/GenBank/DDBJ databases">
        <authorList>
            <person name="Schelkunov M.I."/>
        </authorList>
    </citation>
    <scope>NUCLEOTIDE SEQUENCE</scope>
    <source>
        <strain evidence="3">Hsosn_3</strain>
        <tissue evidence="3">Leaf</tissue>
    </source>
</reference>
<dbReference type="InterPro" id="IPR003871">
    <property type="entry name" value="RFA1B/D_OB_1st"/>
</dbReference>
<feature type="domain" description="Replication protein A 70 kDa DNA-binding subunit B/D first OB fold" evidence="2">
    <location>
        <begin position="7"/>
        <end position="110"/>
    </location>
</feature>
<feature type="compositionally biased region" description="Low complexity" evidence="1">
    <location>
        <begin position="429"/>
        <end position="444"/>
    </location>
</feature>
<dbReference type="Pfam" id="PF02721">
    <property type="entry name" value="DUF223"/>
    <property type="match status" value="1"/>
</dbReference>
<reference evidence="3" key="1">
    <citation type="submission" date="2023-02" db="EMBL/GenBank/DDBJ databases">
        <title>Genome of toxic invasive species Heracleum sosnowskyi carries increased number of genes despite the absence of recent whole-genome duplications.</title>
        <authorList>
            <person name="Schelkunov M."/>
            <person name="Shtratnikova V."/>
            <person name="Makarenko M."/>
            <person name="Klepikova A."/>
            <person name="Omelchenko D."/>
            <person name="Novikova G."/>
            <person name="Obukhova E."/>
            <person name="Bogdanov V."/>
            <person name="Penin A."/>
            <person name="Logacheva M."/>
        </authorList>
    </citation>
    <scope>NUCLEOTIDE SEQUENCE</scope>
    <source>
        <strain evidence="3">Hsosn_3</strain>
        <tissue evidence="3">Leaf</tissue>
    </source>
</reference>
<feature type="compositionally biased region" description="Basic residues" evidence="1">
    <location>
        <begin position="459"/>
        <end position="476"/>
    </location>
</feature>
<sequence length="476" mass="55317">MSQGNINDVQDLRPGSFNWTIKVRIIRFWRGVSRIGEIFKSFNLLLLDDKNERIHAFVPGPVAEKIEDDIKVGKIYIISNFTVKDYKPEEKFRCVQIDKQIIFTSYTKLKQIHDNDTMIQENVFDFFDLSDLKQIANKNVYLTDVIGVMVKDSPLRRFKNCNGDEQCQLKFEITDGRCSTYVTFWDSMAQELEKQMKEDLEIPKIIIIASAKVSSWEDKIEISNVSATNFYLNFNHHSVFQLRQMLSTPLFSKYDFSSQFAEKLQKLNAEEIKKLGVEYIEAKVICDVKFQQVHELNSWNRSVCTTCFNDVRIDGEYKTCVKCNRNVPHPDRKFNVVVDSFDNTGTLELLLEDRPVRTLIRKTVFDFEDEGIKMNNFPHILKQIENKAYTLKIRIMNTNIKNNCQLYKVIDIYEIDSAFGSSTVDPNGEEQQMQESMTETSTSTFHLDGLSQMSFKSPPPRKKKSSARVSKKKTKS</sequence>
<dbReference type="PANTHER" id="PTHR47165">
    <property type="entry name" value="OS03G0429900 PROTEIN"/>
    <property type="match status" value="1"/>
</dbReference>
<evidence type="ECO:0000256" key="1">
    <source>
        <dbReference type="SAM" id="MobiDB-lite"/>
    </source>
</evidence>
<dbReference type="Proteomes" id="UP001237642">
    <property type="component" value="Unassembled WGS sequence"/>
</dbReference>
<dbReference type="CDD" id="cd04480">
    <property type="entry name" value="RPA1_DBD_A_like"/>
    <property type="match status" value="1"/>
</dbReference>
<comment type="caution">
    <text evidence="3">The sequence shown here is derived from an EMBL/GenBank/DDBJ whole genome shotgun (WGS) entry which is preliminary data.</text>
</comment>
<proteinExistence type="predicted"/>
<dbReference type="PANTHER" id="PTHR47165:SF4">
    <property type="entry name" value="OS03G0429900 PROTEIN"/>
    <property type="match status" value="1"/>
</dbReference>
<dbReference type="AlphaFoldDB" id="A0AAD8M2I2"/>
<protein>
    <recommendedName>
        <fullName evidence="2">Replication protein A 70 kDa DNA-binding subunit B/D first OB fold domain-containing protein</fullName>
    </recommendedName>
</protein>
<dbReference type="SUPFAM" id="SSF50249">
    <property type="entry name" value="Nucleic acid-binding proteins"/>
    <property type="match status" value="3"/>
</dbReference>
<evidence type="ECO:0000259" key="2">
    <source>
        <dbReference type="Pfam" id="PF02721"/>
    </source>
</evidence>
<dbReference type="InterPro" id="IPR012340">
    <property type="entry name" value="NA-bd_OB-fold"/>
</dbReference>
<keyword evidence="4" id="KW-1185">Reference proteome</keyword>
<gene>
    <name evidence="3" type="ORF">POM88_050560</name>
</gene>